<dbReference type="Gene3D" id="1.10.10.10">
    <property type="entry name" value="Winged helix-like DNA-binding domain superfamily/Winged helix DNA-binding domain"/>
    <property type="match status" value="1"/>
</dbReference>
<dbReference type="CDD" id="cd00090">
    <property type="entry name" value="HTH_ARSR"/>
    <property type="match status" value="1"/>
</dbReference>
<dbReference type="RefSeq" id="WP_368803811.1">
    <property type="nucleotide sequence ID" value="NZ_JAZHFV010000005.1"/>
</dbReference>
<sequence>MTGTGERKLDHIFTALADPGRRGMVDRLSIGPATVKELAEPAGMGLPSALKHLRVLEKGGIVVSTKAGRTRTYRIDPAAFGAINAWVRQRETAMNAAFDRLVLAIAENPEGEDET</sequence>
<organism evidence="2 3">
    <name type="scientific">Neoaquamicrobium sediminum</name>
    <dbReference type="NCBI Taxonomy" id="1849104"/>
    <lineage>
        <taxon>Bacteria</taxon>
        <taxon>Pseudomonadati</taxon>
        <taxon>Pseudomonadota</taxon>
        <taxon>Alphaproteobacteria</taxon>
        <taxon>Hyphomicrobiales</taxon>
        <taxon>Phyllobacteriaceae</taxon>
        <taxon>Neoaquamicrobium</taxon>
    </lineage>
</organism>
<dbReference type="InterPro" id="IPR036390">
    <property type="entry name" value="WH_DNA-bd_sf"/>
</dbReference>
<keyword evidence="3" id="KW-1185">Reference proteome</keyword>
<dbReference type="PROSITE" id="PS50987">
    <property type="entry name" value="HTH_ARSR_2"/>
    <property type="match status" value="1"/>
</dbReference>
<evidence type="ECO:0000313" key="2">
    <source>
        <dbReference type="EMBL" id="MEX4008835.1"/>
    </source>
</evidence>
<protein>
    <submittedName>
        <fullName evidence="2">Metalloregulator ArsR/SmtB family transcription factor</fullName>
    </submittedName>
</protein>
<dbReference type="InterPro" id="IPR001845">
    <property type="entry name" value="HTH_ArsR_DNA-bd_dom"/>
</dbReference>
<dbReference type="Pfam" id="PF12840">
    <property type="entry name" value="HTH_20"/>
    <property type="match status" value="1"/>
</dbReference>
<dbReference type="InterPro" id="IPR036388">
    <property type="entry name" value="WH-like_DNA-bd_sf"/>
</dbReference>
<comment type="caution">
    <text evidence="2">The sequence shown here is derived from an EMBL/GenBank/DDBJ whole genome shotgun (WGS) entry which is preliminary data.</text>
</comment>
<dbReference type="Proteomes" id="UP001559025">
    <property type="component" value="Unassembled WGS sequence"/>
</dbReference>
<evidence type="ECO:0000313" key="3">
    <source>
        <dbReference type="Proteomes" id="UP001559025"/>
    </source>
</evidence>
<accession>A0ABV3WVZ4</accession>
<dbReference type="SUPFAM" id="SSF46785">
    <property type="entry name" value="Winged helix' DNA-binding domain"/>
    <property type="match status" value="1"/>
</dbReference>
<feature type="domain" description="HTH arsR-type" evidence="1">
    <location>
        <begin position="1"/>
        <end position="95"/>
    </location>
</feature>
<dbReference type="PRINTS" id="PR00778">
    <property type="entry name" value="HTHARSR"/>
</dbReference>
<dbReference type="InterPro" id="IPR011991">
    <property type="entry name" value="ArsR-like_HTH"/>
</dbReference>
<evidence type="ECO:0000259" key="1">
    <source>
        <dbReference type="PROSITE" id="PS50987"/>
    </source>
</evidence>
<gene>
    <name evidence="2" type="ORF">V1479_16090</name>
</gene>
<dbReference type="EMBL" id="JAZHFV010000005">
    <property type="protein sequence ID" value="MEX4008835.1"/>
    <property type="molecule type" value="Genomic_DNA"/>
</dbReference>
<dbReference type="PANTHER" id="PTHR38600:SF2">
    <property type="entry name" value="SLL0088 PROTEIN"/>
    <property type="match status" value="1"/>
</dbReference>
<reference evidence="2 3" key="1">
    <citation type="submission" date="2024-01" db="EMBL/GenBank/DDBJ databases">
        <title>New evidence supports the origin of RcGTA from prophage.</title>
        <authorList>
            <person name="Xu Y."/>
            <person name="Liu B."/>
            <person name="Chen F."/>
        </authorList>
    </citation>
    <scope>NUCLEOTIDE SEQUENCE [LARGE SCALE GENOMIC DNA]</scope>
    <source>
        <strain evidence="2 3">CBW1107-2</strain>
    </source>
</reference>
<proteinExistence type="predicted"/>
<dbReference type="SMART" id="SM00418">
    <property type="entry name" value="HTH_ARSR"/>
    <property type="match status" value="1"/>
</dbReference>
<dbReference type="PANTHER" id="PTHR38600">
    <property type="entry name" value="TRANSCRIPTIONAL REGULATORY PROTEIN"/>
    <property type="match status" value="1"/>
</dbReference>
<dbReference type="NCBIfam" id="NF033788">
    <property type="entry name" value="HTH_metalloreg"/>
    <property type="match status" value="1"/>
</dbReference>
<name>A0ABV3WVZ4_9HYPH</name>